<dbReference type="Pfam" id="PF02397">
    <property type="entry name" value="Bac_transf"/>
    <property type="match status" value="1"/>
</dbReference>
<evidence type="ECO:0000256" key="7">
    <source>
        <dbReference type="SAM" id="Phobius"/>
    </source>
</evidence>
<proteinExistence type="inferred from homology"/>
<dbReference type="Proteomes" id="UP000234433">
    <property type="component" value="Unassembled WGS sequence"/>
</dbReference>
<keyword evidence="6 7" id="KW-0472">Membrane</keyword>
<protein>
    <submittedName>
        <fullName evidence="9">Exopolysaccharide biosynthesis polyprenyl glycosylphosphotransferase</fullName>
    </submittedName>
</protein>
<dbReference type="NCBIfam" id="TIGR03025">
    <property type="entry name" value="EPS_sugtrans"/>
    <property type="match status" value="1"/>
</dbReference>
<accession>A0A2H1L010</accession>
<dbReference type="AlphaFoldDB" id="A0A2H1L010"/>
<sequence length="477" mass="52162">MTAEALDPISILTEDTSISPVPKSDVTAPRASVTRLDDRRGQTVRGSGSWRRLMTAVALQSIVTALAVSIVYLLTLGPAAVWILVCCMLDLLIATTAPGRSTWSVRVPLLSALVVTGLVAFIAVFTAADAVVPAVTIADENRYIFLVGLWGTAFATALIRAAVPAVLPKHRLRVVAEASVRPERAVSEAVIDPQSQTDDEFFVATVLAEVRRNDIDLVELTFGVDAETLRQLSWALRDRDVELYFPIVNLGFDPDRVRIRSAIDSSGLVIGPSRPRLLERLTKRFFDVALGAGLVVVFAPLLAAVAIAIKISMPGPAFYTQTRIGLDGKPFQIIKFRSMVVDADAQLKELLKTQGTGSQPLFKVQSDPRVTRLGHVLRRSSIDELPQLFNVVGGSMSLVGPRPQRDEEVALYHSTDHHRLGVRPGMTGLWQVSGRSDLEWDEAREFDLYYAHNWSLKNDLKILLRTFAAVGRAAGAR</sequence>
<feature type="transmembrane region" description="Helical" evidence="7">
    <location>
        <begin position="143"/>
        <end position="163"/>
    </location>
</feature>
<keyword evidence="4 7" id="KW-0812">Transmembrane</keyword>
<dbReference type="PANTHER" id="PTHR30576:SF10">
    <property type="entry name" value="SLL5057 PROTEIN"/>
    <property type="match status" value="1"/>
</dbReference>
<keyword evidence="5 7" id="KW-1133">Transmembrane helix</keyword>
<evidence type="ECO:0000256" key="4">
    <source>
        <dbReference type="ARBA" id="ARBA00022692"/>
    </source>
</evidence>
<gene>
    <name evidence="9" type="ORF">BANT918_03313</name>
</gene>
<evidence type="ECO:0000313" key="10">
    <source>
        <dbReference type="Proteomes" id="UP000234433"/>
    </source>
</evidence>
<evidence type="ECO:0000256" key="3">
    <source>
        <dbReference type="ARBA" id="ARBA00022679"/>
    </source>
</evidence>
<organism evidence="9 10">
    <name type="scientific">Brevibacterium antiquum CNRZ 918</name>
    <dbReference type="NCBI Taxonomy" id="1255637"/>
    <lineage>
        <taxon>Bacteria</taxon>
        <taxon>Bacillati</taxon>
        <taxon>Actinomycetota</taxon>
        <taxon>Actinomycetes</taxon>
        <taxon>Micrococcales</taxon>
        <taxon>Brevibacteriaceae</taxon>
        <taxon>Brevibacterium</taxon>
    </lineage>
</organism>
<dbReference type="InterPro" id="IPR017475">
    <property type="entry name" value="EPS_sugar_tfrase"/>
</dbReference>
<dbReference type="GO" id="GO:0016780">
    <property type="term" value="F:phosphotransferase activity, for other substituted phosphate groups"/>
    <property type="evidence" value="ECO:0007669"/>
    <property type="project" value="TreeGrafter"/>
</dbReference>
<reference evidence="9 10" key="1">
    <citation type="submission" date="2017-03" db="EMBL/GenBank/DDBJ databases">
        <authorList>
            <person name="Afonso C.L."/>
            <person name="Miller P.J."/>
            <person name="Scott M.A."/>
            <person name="Spackman E."/>
            <person name="Goraichik I."/>
            <person name="Dimitrov K.M."/>
            <person name="Suarez D.L."/>
            <person name="Swayne D.E."/>
        </authorList>
    </citation>
    <scope>NUCLEOTIDE SEQUENCE [LARGE SCALE GENOMIC DNA]</scope>
    <source>
        <strain evidence="9 10">CNRZ 918</strain>
    </source>
</reference>
<dbReference type="RefSeq" id="WP_101621177.1">
    <property type="nucleotide sequence ID" value="NZ_FXZD01000022.1"/>
</dbReference>
<dbReference type="GO" id="GO:0016020">
    <property type="term" value="C:membrane"/>
    <property type="evidence" value="ECO:0007669"/>
    <property type="project" value="UniProtKB-SubCell"/>
</dbReference>
<evidence type="ECO:0000256" key="2">
    <source>
        <dbReference type="ARBA" id="ARBA00006464"/>
    </source>
</evidence>
<feature type="domain" description="Bacterial sugar transferase" evidence="8">
    <location>
        <begin position="283"/>
        <end position="470"/>
    </location>
</feature>
<keyword evidence="3 9" id="KW-0808">Transferase</keyword>
<comment type="similarity">
    <text evidence="2">Belongs to the bacterial sugar transferase family.</text>
</comment>
<feature type="transmembrane region" description="Helical" evidence="7">
    <location>
        <begin position="109"/>
        <end position="131"/>
    </location>
</feature>
<evidence type="ECO:0000256" key="6">
    <source>
        <dbReference type="ARBA" id="ARBA00023136"/>
    </source>
</evidence>
<dbReference type="EMBL" id="FXZD01000022">
    <property type="protein sequence ID" value="SMY05229.1"/>
    <property type="molecule type" value="Genomic_DNA"/>
</dbReference>
<dbReference type="PANTHER" id="PTHR30576">
    <property type="entry name" value="COLANIC BIOSYNTHESIS UDP-GLUCOSE LIPID CARRIER TRANSFERASE"/>
    <property type="match status" value="1"/>
</dbReference>
<evidence type="ECO:0000256" key="5">
    <source>
        <dbReference type="ARBA" id="ARBA00022989"/>
    </source>
</evidence>
<feature type="transmembrane region" description="Helical" evidence="7">
    <location>
        <begin position="53"/>
        <end position="73"/>
    </location>
</feature>
<comment type="subcellular location">
    <subcellularLocation>
        <location evidence="1">Membrane</location>
        <topology evidence="1">Multi-pass membrane protein</topology>
    </subcellularLocation>
</comment>
<evidence type="ECO:0000256" key="1">
    <source>
        <dbReference type="ARBA" id="ARBA00004141"/>
    </source>
</evidence>
<dbReference type="InterPro" id="IPR003362">
    <property type="entry name" value="Bact_transf"/>
</dbReference>
<evidence type="ECO:0000259" key="8">
    <source>
        <dbReference type="Pfam" id="PF02397"/>
    </source>
</evidence>
<dbReference type="OrthoDB" id="9808602at2"/>
<feature type="transmembrane region" description="Helical" evidence="7">
    <location>
        <begin position="285"/>
        <end position="309"/>
    </location>
</feature>
<evidence type="ECO:0000313" key="9">
    <source>
        <dbReference type="EMBL" id="SMY05229.1"/>
    </source>
</evidence>
<name>A0A2H1L010_9MICO</name>